<dbReference type="Proteomes" id="UP000045051">
    <property type="component" value="Unassembled WGS sequence"/>
</dbReference>
<protein>
    <submittedName>
        <fullName evidence="1">Uncharacterized protein</fullName>
    </submittedName>
</protein>
<dbReference type="AlphaFoldDB" id="A0A0B7I6N1"/>
<dbReference type="Pfam" id="PF20311">
    <property type="entry name" value="DUF6607"/>
    <property type="match status" value="1"/>
</dbReference>
<proteinExistence type="predicted"/>
<sequence>MPRINLNINKMKKVNILILTLSLFINGYAQNKKDIAAIKNMCGCYEVTFRYAETFRYGADSTYVPSKPSRSKALEWVEAVEDKKDKIVLQHLLIVGKKGNERIIKHWRQDWEYQNRNFYTYELGDQWLFSQKPKSDVKGQWTQKVFQVDDSPRYEQTATWVHVDGKSFWESEVVSPLPRREEEVRSDYNVMFRRNRHEITNYGWLHEQDNDKILRRDGKDDLVIAQEKGYNTYKKVDDEKCKAAKDFWKKHNEKWGLVRAKWNEIYAKNATLRFETKVDGKTLFEYLFDEENYKTKEKIDEIIQKFVL</sequence>
<gene>
    <name evidence="1" type="ORF">CCAND38_430023</name>
</gene>
<organism evidence="1 2">
    <name type="scientific">Capnocytophaga canis</name>
    <dbReference type="NCBI Taxonomy" id="1848903"/>
    <lineage>
        <taxon>Bacteria</taxon>
        <taxon>Pseudomonadati</taxon>
        <taxon>Bacteroidota</taxon>
        <taxon>Flavobacteriia</taxon>
        <taxon>Flavobacteriales</taxon>
        <taxon>Flavobacteriaceae</taxon>
        <taxon>Capnocytophaga</taxon>
    </lineage>
</organism>
<accession>A0A0B7I6N1</accession>
<dbReference type="EMBL" id="CDOI01000155">
    <property type="protein sequence ID" value="CEN47370.1"/>
    <property type="molecule type" value="Genomic_DNA"/>
</dbReference>
<name>A0A0B7I6N1_9FLAO</name>
<keyword evidence="2" id="KW-1185">Reference proteome</keyword>
<evidence type="ECO:0000313" key="2">
    <source>
        <dbReference type="Proteomes" id="UP000045051"/>
    </source>
</evidence>
<dbReference type="InterPro" id="IPR046715">
    <property type="entry name" value="DUF6607"/>
</dbReference>
<reference evidence="1 2" key="1">
    <citation type="submission" date="2015-01" db="EMBL/GenBank/DDBJ databases">
        <authorList>
            <person name="Xiang T."/>
            <person name="Song Y."/>
            <person name="Huang L."/>
            <person name="Wang B."/>
            <person name="Wu P."/>
        </authorList>
    </citation>
    <scope>NUCLEOTIDE SEQUENCE [LARGE SCALE GENOMIC DNA]</scope>
    <source>
        <strain evidence="1 2">CcD38</strain>
    </source>
</reference>
<evidence type="ECO:0000313" key="1">
    <source>
        <dbReference type="EMBL" id="CEN47370.1"/>
    </source>
</evidence>